<comment type="caution">
    <text evidence="1">The sequence shown here is derived from an EMBL/GenBank/DDBJ whole genome shotgun (WGS) entry which is preliminary data.</text>
</comment>
<dbReference type="SUPFAM" id="SSF53067">
    <property type="entry name" value="Actin-like ATPase domain"/>
    <property type="match status" value="2"/>
</dbReference>
<evidence type="ECO:0008006" key="3">
    <source>
        <dbReference type="Google" id="ProtNLM"/>
    </source>
</evidence>
<dbReference type="Gene3D" id="3.30.1490.300">
    <property type="match status" value="1"/>
</dbReference>
<dbReference type="EMBL" id="MHUT01000002">
    <property type="protein sequence ID" value="OHA81963.1"/>
    <property type="molecule type" value="Genomic_DNA"/>
</dbReference>
<protein>
    <recommendedName>
        <fullName evidence="3">SHS2 domain-containing protein</fullName>
    </recommendedName>
</protein>
<name>A0A1G2SA80_9BACT</name>
<dbReference type="AlphaFoldDB" id="A0A1G2SA80"/>
<dbReference type="PANTHER" id="PTHR32432:SF3">
    <property type="entry name" value="ETHANOLAMINE UTILIZATION PROTEIN EUTJ"/>
    <property type="match status" value="1"/>
</dbReference>
<sequence>MKRSKFYQFFPPPQFLQMSAVGLDISDASMRFVELVEKRKGFVLGRFGERPIPRGVIESGEVKKTADLRAIFSDIKKEYNLEFVSVSLPEEKAYLFELHLPAMKYSDLRGAIELVLEEHVPIKANDALFDYDIIKEEGSAINVSVSAVPRALVDGYLEAFLGSGITPVSFEVEVHSLARSVIPEGDKNTFMAVDFGKTRTGIAIISEGAVRFASTVPVGGGALTDAIAKNLEISYDEAEKIKHEKGISGGSTNENLSLAIMSILSILRDEIGKHQTYWQDHVDEYGKKRPMIQKIYLCGGDSNLGGFSSYIASGSNVPVEAANAMVNVNTLDEYIPEISFSDSLRYATALGLALRRPQ</sequence>
<dbReference type="CDD" id="cd24049">
    <property type="entry name" value="ASKHA_NBD_PilM"/>
    <property type="match status" value="1"/>
</dbReference>
<gene>
    <name evidence="1" type="ORF">A3D51_03760</name>
</gene>
<reference evidence="1 2" key="1">
    <citation type="journal article" date="2016" name="Nat. Commun.">
        <title>Thousands of microbial genomes shed light on interconnected biogeochemical processes in an aquifer system.</title>
        <authorList>
            <person name="Anantharaman K."/>
            <person name="Brown C.T."/>
            <person name="Hug L.A."/>
            <person name="Sharon I."/>
            <person name="Castelle C.J."/>
            <person name="Probst A.J."/>
            <person name="Thomas B.C."/>
            <person name="Singh A."/>
            <person name="Wilkins M.J."/>
            <person name="Karaoz U."/>
            <person name="Brodie E.L."/>
            <person name="Williams K.H."/>
            <person name="Hubbard S.S."/>
            <person name="Banfield J.F."/>
        </authorList>
    </citation>
    <scope>NUCLEOTIDE SEQUENCE [LARGE SCALE GENOMIC DNA]</scope>
</reference>
<dbReference type="PANTHER" id="PTHR32432">
    <property type="entry name" value="CELL DIVISION PROTEIN FTSA-RELATED"/>
    <property type="match status" value="1"/>
</dbReference>
<dbReference type="Proteomes" id="UP000179118">
    <property type="component" value="Unassembled WGS sequence"/>
</dbReference>
<dbReference type="PIRSF" id="PIRSF019169">
    <property type="entry name" value="PilM"/>
    <property type="match status" value="1"/>
</dbReference>
<dbReference type="InterPro" id="IPR043129">
    <property type="entry name" value="ATPase_NBD"/>
</dbReference>
<dbReference type="Gene3D" id="3.30.420.40">
    <property type="match status" value="2"/>
</dbReference>
<dbReference type="InterPro" id="IPR050696">
    <property type="entry name" value="FtsA/MreB"/>
</dbReference>
<dbReference type="Pfam" id="PF11104">
    <property type="entry name" value="PilM_2"/>
    <property type="match status" value="1"/>
</dbReference>
<evidence type="ECO:0000313" key="2">
    <source>
        <dbReference type="Proteomes" id="UP000179118"/>
    </source>
</evidence>
<organism evidence="1 2">
    <name type="scientific">Candidatus Yonathbacteria bacterium RIFCSPHIGHO2_02_FULL_44_14</name>
    <dbReference type="NCBI Taxonomy" id="1802724"/>
    <lineage>
        <taxon>Bacteria</taxon>
        <taxon>Candidatus Yonathiibacteriota</taxon>
    </lineage>
</organism>
<dbReference type="InterPro" id="IPR005883">
    <property type="entry name" value="PilM"/>
</dbReference>
<evidence type="ECO:0000313" key="1">
    <source>
        <dbReference type="EMBL" id="OHA81963.1"/>
    </source>
</evidence>
<accession>A0A1G2SA80</accession>
<proteinExistence type="predicted"/>